<dbReference type="EMBL" id="KL142367">
    <property type="protein sequence ID" value="KDR85939.1"/>
    <property type="molecule type" value="Genomic_DNA"/>
</dbReference>
<protein>
    <recommendedName>
        <fullName evidence="1">F-box domain-containing protein</fullName>
    </recommendedName>
</protein>
<dbReference type="PROSITE" id="PS50181">
    <property type="entry name" value="FBOX"/>
    <property type="match status" value="1"/>
</dbReference>
<dbReference type="Gene3D" id="1.20.1280.50">
    <property type="match status" value="1"/>
</dbReference>
<evidence type="ECO:0000313" key="3">
    <source>
        <dbReference type="Proteomes" id="UP000027222"/>
    </source>
</evidence>
<dbReference type="STRING" id="685588.A0A067U108"/>
<dbReference type="InterPro" id="IPR001810">
    <property type="entry name" value="F-box_dom"/>
</dbReference>
<feature type="domain" description="F-box" evidence="1">
    <location>
        <begin position="69"/>
        <end position="118"/>
    </location>
</feature>
<organism evidence="2 3">
    <name type="scientific">Galerina marginata (strain CBS 339.88)</name>
    <dbReference type="NCBI Taxonomy" id="685588"/>
    <lineage>
        <taxon>Eukaryota</taxon>
        <taxon>Fungi</taxon>
        <taxon>Dikarya</taxon>
        <taxon>Basidiomycota</taxon>
        <taxon>Agaricomycotina</taxon>
        <taxon>Agaricomycetes</taxon>
        <taxon>Agaricomycetidae</taxon>
        <taxon>Agaricales</taxon>
        <taxon>Agaricineae</taxon>
        <taxon>Strophariaceae</taxon>
        <taxon>Galerina</taxon>
    </lineage>
</organism>
<dbReference type="Proteomes" id="UP000027222">
    <property type="component" value="Unassembled WGS sequence"/>
</dbReference>
<dbReference type="OrthoDB" id="2823912at2759"/>
<dbReference type="SUPFAM" id="SSF81383">
    <property type="entry name" value="F-box domain"/>
    <property type="match status" value="1"/>
</dbReference>
<gene>
    <name evidence="2" type="ORF">GALMADRAFT_132557</name>
</gene>
<reference evidence="3" key="1">
    <citation type="journal article" date="2014" name="Proc. Natl. Acad. Sci. U.S.A.">
        <title>Extensive sampling of basidiomycete genomes demonstrates inadequacy of the white-rot/brown-rot paradigm for wood decay fungi.</title>
        <authorList>
            <person name="Riley R."/>
            <person name="Salamov A.A."/>
            <person name="Brown D.W."/>
            <person name="Nagy L.G."/>
            <person name="Floudas D."/>
            <person name="Held B.W."/>
            <person name="Levasseur A."/>
            <person name="Lombard V."/>
            <person name="Morin E."/>
            <person name="Otillar R."/>
            <person name="Lindquist E.A."/>
            <person name="Sun H."/>
            <person name="LaButti K.M."/>
            <person name="Schmutz J."/>
            <person name="Jabbour D."/>
            <person name="Luo H."/>
            <person name="Baker S.E."/>
            <person name="Pisabarro A.G."/>
            <person name="Walton J.D."/>
            <person name="Blanchette R.A."/>
            <person name="Henrissat B."/>
            <person name="Martin F."/>
            <person name="Cullen D."/>
            <person name="Hibbett D.S."/>
            <person name="Grigoriev I.V."/>
        </authorList>
    </citation>
    <scope>NUCLEOTIDE SEQUENCE [LARGE SCALE GENOMIC DNA]</scope>
    <source>
        <strain evidence="3">CBS 339.88</strain>
    </source>
</reference>
<dbReference type="HOGENOM" id="CLU_010790_5_0_1"/>
<proteinExistence type="predicted"/>
<sequence length="634" mass="72807">MNHQQDDFYQDSEDDFLSSYQLEHDCQWEKRVRRAKTVNFLAICVLREYREKLRSDGVLRRTRWRSKDIEFFRTIPMEIMLEIMEYLHPIDLLHLTKTDTTFRELLKDRSSTSVWRSAFGNYPDIPEIPSNLTGYKWAVLLFSPSICERCSASPAHVILTFYRRQCDDCLRKEFISTNHRGRKQYTYLAPRIARHALVITVDPSLEGMLNSPPVRFNRAELHDIKSTLQRLQNAIDAGLPDAKEALESYKLERNELITTSEAEYRNCSAWATFYQNMLSRKTDLMVPSLLANIKSRFKRLGFEAADVDDAAFNRQIFTNLVNTTGGLGLRKRGKYFLCSSTFCTLKPLLCYPPVTWAYLPPFSAVMQFDSVSRLTKAPPDDLLVEKDVLKLLPQEVDDWTTPTMKKLVSFLPSSSSCAHEVVETTASPDLSALNLATSVFQCHGLESMRNNKQVKNCFMGPYASDSVRSHASERAGGCLIGWEGAVPHLGCRALEQGWEKGLHFSQRGHDAAQVIIRLLGLDPATTKIWEMDALDKRFVCMICQTTSVGRTAYTWEDAVHHQIEMEKRSRWGVVSHDTVSWSLVGPEAEEELKSREEHKPNVWQSERNWMCNHCSEHFENRVPLVAVVEHAKEM</sequence>
<dbReference type="InterPro" id="IPR036047">
    <property type="entry name" value="F-box-like_dom_sf"/>
</dbReference>
<dbReference type="AlphaFoldDB" id="A0A067U108"/>
<evidence type="ECO:0000259" key="1">
    <source>
        <dbReference type="PROSITE" id="PS50181"/>
    </source>
</evidence>
<keyword evidence="3" id="KW-1185">Reference proteome</keyword>
<evidence type="ECO:0000313" key="2">
    <source>
        <dbReference type="EMBL" id="KDR85939.1"/>
    </source>
</evidence>
<accession>A0A067U108</accession>
<name>A0A067U108_GALM3</name>